<evidence type="ECO:0000256" key="5">
    <source>
        <dbReference type="ARBA" id="ARBA00023239"/>
    </source>
</evidence>
<dbReference type="GO" id="GO:0004325">
    <property type="term" value="F:ferrochelatase activity"/>
    <property type="evidence" value="ECO:0007669"/>
    <property type="project" value="UniProtKB-UniRule"/>
</dbReference>
<comment type="similarity">
    <text evidence="2 8">Belongs to the ferrochelatase family.</text>
</comment>
<dbReference type="FunFam" id="3.40.50.1400:FF:000005">
    <property type="entry name" value="Ferrochelatase"/>
    <property type="match status" value="1"/>
</dbReference>
<organism evidence="9 10">
    <name type="scientific">Stephania japonica</name>
    <dbReference type="NCBI Taxonomy" id="461633"/>
    <lineage>
        <taxon>Eukaryota</taxon>
        <taxon>Viridiplantae</taxon>
        <taxon>Streptophyta</taxon>
        <taxon>Embryophyta</taxon>
        <taxon>Tracheophyta</taxon>
        <taxon>Spermatophyta</taxon>
        <taxon>Magnoliopsida</taxon>
        <taxon>Ranunculales</taxon>
        <taxon>Menispermaceae</taxon>
        <taxon>Menispermoideae</taxon>
        <taxon>Cissampelideae</taxon>
        <taxon>Stephania</taxon>
    </lineage>
</organism>
<dbReference type="AlphaFoldDB" id="A0AAP0ES09"/>
<dbReference type="PANTHER" id="PTHR11108:SF1">
    <property type="entry name" value="FERROCHELATASE, MITOCHONDRIAL"/>
    <property type="match status" value="1"/>
</dbReference>
<dbReference type="NCBIfam" id="TIGR00109">
    <property type="entry name" value="hemH"/>
    <property type="match status" value="1"/>
</dbReference>
<evidence type="ECO:0000256" key="2">
    <source>
        <dbReference type="ARBA" id="ARBA00007718"/>
    </source>
</evidence>
<dbReference type="SUPFAM" id="SSF103511">
    <property type="entry name" value="Chlorophyll a-b binding protein"/>
    <property type="match status" value="1"/>
</dbReference>
<evidence type="ECO:0000256" key="3">
    <source>
        <dbReference type="ARBA" id="ARBA00023004"/>
    </source>
</evidence>
<dbReference type="InterPro" id="IPR033644">
    <property type="entry name" value="Ferrochelatase_C"/>
</dbReference>
<sequence length="498" mass="56094">MGVEVLALSLPSPTSQWERLSSSHQASTRGISETGSLEMKTLRCNYQTLSSLRESPRPTYGIQKSHNCSRFQMDSYVASRLRKKCVARNVSGFLEQSYVVSKSTPESSSLLRRALVTSKAQDVSPTLIVGEEKVGVLLLNLGGPETLEDVQPFLFNLFADPAEELRKSLWAKNVPAKVYVGMRYWHPFTEEAIEQIKRDGITKLVVLPLYPQFSISTSGSSLRLLESIFREDEYLVNMQHTVIPSWYQREGYIKSMADLIEKELEKFESPSEVTIFFSAHGVPLAYVEEAGDPYKAEMEECVDLIMEELEKRRRRNPYTLAYQSRVGPVEWLKPYTDDTLIELGKRGVKSLLAVPISFVSEHIETLEEIDVEYKELALKSGIKEWGRVPALGCEPTFISDLADAVIESLPYVGAMAVSNLEARQSLVPLGSVEELLATYDSQRRELPPPVTFWEWGFTKSAETWNGRAAMLAVLVLLVLEVTTGQGLLHQWGILPLFR</sequence>
<dbReference type="GO" id="GO:0009507">
    <property type="term" value="C:chloroplast"/>
    <property type="evidence" value="ECO:0007669"/>
    <property type="project" value="UniProtKB-SubCell"/>
</dbReference>
<keyword evidence="8" id="KW-0150">Chloroplast</keyword>
<dbReference type="InterPro" id="IPR019772">
    <property type="entry name" value="Ferrochelatase_AS"/>
</dbReference>
<comment type="caution">
    <text evidence="9">The sequence shown here is derived from an EMBL/GenBank/DDBJ whole genome shotgun (WGS) entry which is preliminary data.</text>
</comment>
<keyword evidence="10" id="KW-1185">Reference proteome</keyword>
<evidence type="ECO:0000256" key="6">
    <source>
        <dbReference type="ARBA" id="ARBA00023244"/>
    </source>
</evidence>
<dbReference type="GO" id="GO:0006783">
    <property type="term" value="P:heme biosynthetic process"/>
    <property type="evidence" value="ECO:0007669"/>
    <property type="project" value="UniProtKB-UniRule"/>
</dbReference>
<dbReference type="CDD" id="cd03411">
    <property type="entry name" value="Ferrochelatase_N"/>
    <property type="match status" value="1"/>
</dbReference>
<evidence type="ECO:0000256" key="1">
    <source>
        <dbReference type="ARBA" id="ARBA00004943"/>
    </source>
</evidence>
<reference evidence="9 10" key="1">
    <citation type="submission" date="2024-01" db="EMBL/GenBank/DDBJ databases">
        <title>Genome assemblies of Stephania.</title>
        <authorList>
            <person name="Yang L."/>
        </authorList>
    </citation>
    <scope>NUCLEOTIDE SEQUENCE [LARGE SCALE GENOMIC DNA]</scope>
    <source>
        <strain evidence="9">QJT</strain>
        <tissue evidence="9">Leaf</tissue>
    </source>
</reference>
<evidence type="ECO:0000256" key="8">
    <source>
        <dbReference type="RuleBase" id="RU000607"/>
    </source>
</evidence>
<name>A0AAP0ES09_9MAGN</name>
<keyword evidence="5 8" id="KW-0456">Lyase</keyword>
<proteinExistence type="inferred from homology"/>
<evidence type="ECO:0000313" key="10">
    <source>
        <dbReference type="Proteomes" id="UP001417504"/>
    </source>
</evidence>
<accession>A0AAP0ES09</accession>
<dbReference type="EC" id="4.98.1.1" evidence="8"/>
<keyword evidence="6 8" id="KW-0627">Porphyrin biosynthesis</keyword>
<evidence type="ECO:0000313" key="9">
    <source>
        <dbReference type="EMBL" id="KAK9095822.1"/>
    </source>
</evidence>
<keyword evidence="3 8" id="KW-0408">Iron</keyword>
<dbReference type="InterPro" id="IPR033659">
    <property type="entry name" value="Ferrochelatase_N"/>
</dbReference>
<dbReference type="PANTHER" id="PTHR11108">
    <property type="entry name" value="FERROCHELATASE"/>
    <property type="match status" value="1"/>
</dbReference>
<dbReference type="CDD" id="cd00419">
    <property type="entry name" value="Ferrochelatase_C"/>
    <property type="match status" value="1"/>
</dbReference>
<comment type="catalytic activity">
    <reaction evidence="7 8">
        <text>heme b + 2 H(+) = protoporphyrin IX + Fe(2+)</text>
        <dbReference type="Rhea" id="RHEA:22584"/>
        <dbReference type="ChEBI" id="CHEBI:15378"/>
        <dbReference type="ChEBI" id="CHEBI:29033"/>
        <dbReference type="ChEBI" id="CHEBI:57306"/>
        <dbReference type="ChEBI" id="CHEBI:60344"/>
        <dbReference type="EC" id="4.98.1.1"/>
    </reaction>
</comment>
<keyword evidence="4 8" id="KW-0350">Heme biosynthesis</keyword>
<dbReference type="Pfam" id="PF00762">
    <property type="entry name" value="Ferrochelatase"/>
    <property type="match status" value="2"/>
</dbReference>
<dbReference type="PROSITE" id="PS00534">
    <property type="entry name" value="FERROCHELATASE"/>
    <property type="match status" value="1"/>
</dbReference>
<dbReference type="HAMAP" id="MF_00323">
    <property type="entry name" value="Ferrochelatase"/>
    <property type="match status" value="1"/>
</dbReference>
<evidence type="ECO:0000256" key="4">
    <source>
        <dbReference type="ARBA" id="ARBA00023133"/>
    </source>
</evidence>
<comment type="pathway">
    <text evidence="1 8">Porphyrin-containing compound metabolism; protoheme biosynthesis; protoheme from protoporphyrin-IX: step 1/1.</text>
</comment>
<dbReference type="GO" id="GO:0005739">
    <property type="term" value="C:mitochondrion"/>
    <property type="evidence" value="ECO:0007669"/>
    <property type="project" value="TreeGrafter"/>
</dbReference>
<dbReference type="SUPFAM" id="SSF53800">
    <property type="entry name" value="Chelatase"/>
    <property type="match status" value="1"/>
</dbReference>
<comment type="subcellular location">
    <subcellularLocation>
        <location evidence="8">Plastid</location>
        <location evidence="8">Chloroplast</location>
    </subcellularLocation>
</comment>
<dbReference type="EMBL" id="JBBNAE010000009">
    <property type="protein sequence ID" value="KAK9095822.1"/>
    <property type="molecule type" value="Genomic_DNA"/>
</dbReference>
<evidence type="ECO:0000256" key="7">
    <source>
        <dbReference type="ARBA" id="ARBA00049380"/>
    </source>
</evidence>
<gene>
    <name evidence="9" type="ORF">Sjap_021319</name>
</gene>
<keyword evidence="8" id="KW-0934">Plastid</keyword>
<dbReference type="Proteomes" id="UP001417504">
    <property type="component" value="Unassembled WGS sequence"/>
</dbReference>
<dbReference type="Gene3D" id="3.40.50.1400">
    <property type="match status" value="3"/>
</dbReference>
<protein>
    <recommendedName>
        <fullName evidence="8">Ferrochelatase</fullName>
        <ecNumber evidence="8">4.98.1.1</ecNumber>
    </recommendedName>
</protein>
<dbReference type="InterPro" id="IPR001015">
    <property type="entry name" value="Ferrochelatase"/>
</dbReference>
<comment type="function">
    <text evidence="8">Catalyzes the ferrous insertion into protoporphyrin IX.</text>
</comment>